<feature type="region of interest" description="Disordered" evidence="2">
    <location>
        <begin position="846"/>
        <end position="891"/>
    </location>
</feature>
<dbReference type="InterPro" id="IPR013103">
    <property type="entry name" value="RVT_2"/>
</dbReference>
<gene>
    <name evidence="4" type="ORF">Tco_0707644</name>
</gene>
<keyword evidence="1" id="KW-0175">Coiled coil</keyword>
<evidence type="ECO:0000313" key="5">
    <source>
        <dbReference type="Proteomes" id="UP001151760"/>
    </source>
</evidence>
<sequence length="1455" mass="165462">MDNVRPRASYSPIKRSYYTKPAFRPKNLKQDVKTSGVKNMTTARTRAVVNTGKGKMENDLKKLRWVWRPKGNYIDHESKEKGSFILKKFEYVDPKGISKSVDHAVVDSGCSSHMTGNKAYLSYYEDYNGGFMAFGSDPKGALSFLMKIKLYFELLDRMGKQQKASCKAKLERTIKKPLGRNYFLIDLFGPVSVESINKKRSYVSTATTPYISAASTPTGANAGESSFVYLGGQIPIDASTLPNVDLPIDPNMPNLEDDSNVFPNDGIFSGAYDDEDVGAEVDFNNMDNTIDKVWILVDLPFGKKAIGTKWVFKNKRDEQSIVVKNKARLVAQGFRQEEGIDYDEFFAPVARIEAIRLFLAFASFMVFPVYKMNVKSVFLYGTIEEEVKQQPDGIFISQDKYVANILKKFDFCSIKIATTPIELNKPLVKDEDGVDVDVHVYRSMIGSLMYLTASRPDIMFVVCACARFQVTLKASHLNTVKRIFRYLKHQPKLGLWYPRDSPFVLEAFSNSDYGGASIDRKSTIGGCQFPSRRLISWQCKMQTIVTNSTTEAEYVAAANFKNPVYHSRTKNIEIRHHFIRDCYEKRLIDVIKIHTDANVADLLTKGFDVTRFKFLVMDVKRYVMLFGLRIKGLVCAAQKYLTMEMMFGLGKKMQLGLVLGDIKVSMANLEFVDQHNMVACLEKTEGNSDFHEIVDFLASSLIHHALTISPTIYTSYIEQFWNTASSQTVNDVKQINATVDSKAVVVTEASIRSSLLFNDADGTACLTNEAIFQNLALMGYEGDFNKLTFQKALFSPQWKFLIHTILHCLSSKSTSWNEFSINIASAVICLATNQKFNFSKLIFDGDQSPKTSSSHATTQDSRDSLEGTNGNEGDQVQTPHDSPLSGGHTSDRAEGALNLQELSVLCTNLSNKVLALESIKDAQAVEIKCERVSMKKRFGKKEYVSKQGRKKSKPESTLDDSTVFDDQDVDHGMEYMDTEEAVDEGRQRGETEEVKLTDDTEVVKDKSGGDKGGNAEELVSTTRPEVSTARPNIDATRQEDSVVEPRTPPTTRSIFDDEDITMAQTLIKMKKEKAKEKGVSIKDVDDSSRPARSILTLKPLPIIDPKYKGKRVLKESPVKKVKRSDLDAAQIAKDAEIARLIHEKELAEILYDEVQANMDASEELASRLQMEEREMYTIEERHNQLKKKTFEEIQALYIKEQERDADCMPIGSERDEKMIDKMNKKAAGMDEEEVPEETKSTKVEFKQEQCEENIRKRSASPKIVPDEEEEIDYEILGTRYTIVNWESAFYHTDRYGVPHDYYRVFRANGSSRYIKTFTEMVLRFDRLDFIELHSLVMQRFSTRTPEGIDLVLWGDLRIMFEETADDDIWKKQEKWIIKSWTFYENYGVHVLAFEDGTEIHMLAERRYPLIKETLERMMELRLIAESKGEAVFDLLRFIQKQIDEFGDQDGSEKDL</sequence>
<feature type="compositionally biased region" description="Basic and acidic residues" evidence="2">
    <location>
        <begin position="999"/>
        <end position="1009"/>
    </location>
</feature>
<name>A0ABQ4YAW7_9ASTR</name>
<comment type="caution">
    <text evidence="4">The sequence shown here is derived from an EMBL/GenBank/DDBJ whole genome shotgun (WGS) entry which is preliminary data.</text>
</comment>
<reference evidence="4" key="1">
    <citation type="journal article" date="2022" name="Int. J. Mol. Sci.">
        <title>Draft Genome of Tanacetum Coccineum: Genomic Comparison of Closely Related Tanacetum-Family Plants.</title>
        <authorList>
            <person name="Yamashiro T."/>
            <person name="Shiraishi A."/>
            <person name="Nakayama K."/>
            <person name="Satake H."/>
        </authorList>
    </citation>
    <scope>NUCLEOTIDE SEQUENCE</scope>
</reference>
<organism evidence="4 5">
    <name type="scientific">Tanacetum coccineum</name>
    <dbReference type="NCBI Taxonomy" id="301880"/>
    <lineage>
        <taxon>Eukaryota</taxon>
        <taxon>Viridiplantae</taxon>
        <taxon>Streptophyta</taxon>
        <taxon>Embryophyta</taxon>
        <taxon>Tracheophyta</taxon>
        <taxon>Spermatophyta</taxon>
        <taxon>Magnoliopsida</taxon>
        <taxon>eudicotyledons</taxon>
        <taxon>Gunneridae</taxon>
        <taxon>Pentapetalae</taxon>
        <taxon>asterids</taxon>
        <taxon>campanulids</taxon>
        <taxon>Asterales</taxon>
        <taxon>Asteraceae</taxon>
        <taxon>Asteroideae</taxon>
        <taxon>Anthemideae</taxon>
        <taxon>Anthemidinae</taxon>
        <taxon>Tanacetum</taxon>
    </lineage>
</organism>
<proteinExistence type="predicted"/>
<dbReference type="PANTHER" id="PTHR11439:SF495">
    <property type="entry name" value="REVERSE TRANSCRIPTASE, RNA-DEPENDENT DNA POLYMERASE-RELATED"/>
    <property type="match status" value="1"/>
</dbReference>
<feature type="compositionally biased region" description="Polar residues" evidence="2">
    <location>
        <begin position="866"/>
        <end position="880"/>
    </location>
</feature>
<dbReference type="Proteomes" id="UP001151760">
    <property type="component" value="Unassembled WGS sequence"/>
</dbReference>
<protein>
    <submittedName>
        <fullName evidence="4">Ribonuclease H-like domain-containing protein</fullName>
    </submittedName>
</protein>
<dbReference type="PANTHER" id="PTHR11439">
    <property type="entry name" value="GAG-POL-RELATED RETROTRANSPOSON"/>
    <property type="match status" value="1"/>
</dbReference>
<feature type="coiled-coil region" evidence="1">
    <location>
        <begin position="1137"/>
        <end position="1188"/>
    </location>
</feature>
<reference evidence="4" key="2">
    <citation type="submission" date="2022-01" db="EMBL/GenBank/DDBJ databases">
        <authorList>
            <person name="Yamashiro T."/>
            <person name="Shiraishi A."/>
            <person name="Satake H."/>
            <person name="Nakayama K."/>
        </authorList>
    </citation>
    <scope>NUCLEOTIDE SEQUENCE</scope>
</reference>
<keyword evidence="5" id="KW-1185">Reference proteome</keyword>
<evidence type="ECO:0000256" key="2">
    <source>
        <dbReference type="SAM" id="MobiDB-lite"/>
    </source>
</evidence>
<evidence type="ECO:0000259" key="3">
    <source>
        <dbReference type="Pfam" id="PF07727"/>
    </source>
</evidence>
<dbReference type="Pfam" id="PF07727">
    <property type="entry name" value="RVT_2"/>
    <property type="match status" value="1"/>
</dbReference>
<dbReference type="CDD" id="cd09272">
    <property type="entry name" value="RNase_HI_RT_Ty1"/>
    <property type="match status" value="1"/>
</dbReference>
<evidence type="ECO:0000256" key="1">
    <source>
        <dbReference type="SAM" id="Coils"/>
    </source>
</evidence>
<feature type="domain" description="Reverse transcriptase Ty1/copia-type" evidence="3">
    <location>
        <begin position="292"/>
        <end position="396"/>
    </location>
</feature>
<feature type="compositionally biased region" description="Polar residues" evidence="2">
    <location>
        <begin position="848"/>
        <end position="859"/>
    </location>
</feature>
<dbReference type="EMBL" id="BQNB010010256">
    <property type="protein sequence ID" value="GJS74803.1"/>
    <property type="molecule type" value="Genomic_DNA"/>
</dbReference>
<feature type="region of interest" description="Disordered" evidence="2">
    <location>
        <begin position="1226"/>
        <end position="1247"/>
    </location>
</feature>
<feature type="region of interest" description="Disordered" evidence="2">
    <location>
        <begin position="940"/>
        <end position="965"/>
    </location>
</feature>
<feature type="compositionally biased region" description="Basic and acidic residues" evidence="2">
    <location>
        <begin position="1236"/>
        <end position="1247"/>
    </location>
</feature>
<feature type="region of interest" description="Disordered" evidence="2">
    <location>
        <begin position="999"/>
        <end position="1054"/>
    </location>
</feature>
<accession>A0ABQ4YAW7</accession>
<evidence type="ECO:0000313" key="4">
    <source>
        <dbReference type="EMBL" id="GJS74803.1"/>
    </source>
</evidence>